<dbReference type="Pfam" id="PF07687">
    <property type="entry name" value="M20_dimer"/>
    <property type="match status" value="1"/>
</dbReference>
<dbReference type="GO" id="GO:0046872">
    <property type="term" value="F:metal ion binding"/>
    <property type="evidence" value="ECO:0007669"/>
    <property type="project" value="UniProtKB-KW"/>
</dbReference>
<keyword evidence="7" id="KW-0479">Metal-binding</keyword>
<evidence type="ECO:0000256" key="4">
    <source>
        <dbReference type="ARBA" id="ARBA00006247"/>
    </source>
</evidence>
<comment type="cofactor">
    <cofactor evidence="2">
        <name>Zn(2+)</name>
        <dbReference type="ChEBI" id="CHEBI:29105"/>
    </cofactor>
</comment>
<comment type="cofactor">
    <cofactor evidence="1">
        <name>Co(2+)</name>
        <dbReference type="ChEBI" id="CHEBI:48828"/>
    </cofactor>
</comment>
<protein>
    <recommendedName>
        <fullName evidence="6">Probable succinyl-diaminopimelate desuccinylase</fullName>
        <ecNumber evidence="5">3.5.1.18</ecNumber>
    </recommendedName>
</protein>
<comment type="catalytic activity">
    <reaction evidence="11">
        <text>N-succinyl-(2S,6S)-2,6-diaminopimelate + H2O = (2S,6S)-2,6-diaminopimelate + succinate</text>
        <dbReference type="Rhea" id="RHEA:22608"/>
        <dbReference type="ChEBI" id="CHEBI:15377"/>
        <dbReference type="ChEBI" id="CHEBI:30031"/>
        <dbReference type="ChEBI" id="CHEBI:57609"/>
        <dbReference type="ChEBI" id="CHEBI:58087"/>
        <dbReference type="EC" id="3.5.1.18"/>
    </reaction>
</comment>
<keyword evidence="8" id="KW-0378">Hydrolase</keyword>
<evidence type="ECO:0000256" key="7">
    <source>
        <dbReference type="ARBA" id="ARBA00022723"/>
    </source>
</evidence>
<organism evidence="13 14">
    <name type="scientific">Natronomonas aquatica</name>
    <dbReference type="NCBI Taxonomy" id="2841590"/>
    <lineage>
        <taxon>Archaea</taxon>
        <taxon>Methanobacteriati</taxon>
        <taxon>Methanobacteriota</taxon>
        <taxon>Stenosarchaea group</taxon>
        <taxon>Halobacteria</taxon>
        <taxon>Halobacteriales</taxon>
        <taxon>Natronomonadaceae</taxon>
        <taxon>Natronomonas</taxon>
    </lineage>
</organism>
<evidence type="ECO:0000256" key="2">
    <source>
        <dbReference type="ARBA" id="ARBA00001947"/>
    </source>
</evidence>
<dbReference type="SUPFAM" id="SSF53187">
    <property type="entry name" value="Zn-dependent exopeptidases"/>
    <property type="match status" value="1"/>
</dbReference>
<evidence type="ECO:0000259" key="12">
    <source>
        <dbReference type="Pfam" id="PF07687"/>
    </source>
</evidence>
<dbReference type="GO" id="GO:0009014">
    <property type="term" value="F:succinyl-diaminopimelate desuccinylase activity"/>
    <property type="evidence" value="ECO:0007669"/>
    <property type="project" value="UniProtKB-EC"/>
</dbReference>
<dbReference type="EC" id="3.5.1.18" evidence="5"/>
<evidence type="ECO:0000256" key="5">
    <source>
        <dbReference type="ARBA" id="ARBA00011921"/>
    </source>
</evidence>
<dbReference type="PROSITE" id="PS00759">
    <property type="entry name" value="ARGE_DAPE_CPG2_2"/>
    <property type="match status" value="1"/>
</dbReference>
<dbReference type="InterPro" id="IPR050072">
    <property type="entry name" value="Peptidase_M20A"/>
</dbReference>
<sequence length="419" mass="44974">MSADTPATYVRKSGNELADLALELLAVETANPPGDTREIVELIERYLDPYSVEVDRFAVDPAKPNLVVRLPGERDESILYNGHTDTVPFDTEVWSYDPLGERVSDRVYGRGATDMKGPLAAMIFAITAFLETGATPATDLVFAFVSDEEVGGDAGLPALVDEGLLEADACVIGEPTCEEGRYSVTVADRGSIWFTFEARGESAHGSRPVLGENAIDRLYGAVQTLRKRFGTRKLDVSPELEPVIEESIEYYAPTMGSQAARDLFGFPSINLGTIEGGEAINSVPQSARAEIDIRLTAGIETSDVLSDIRSCVTDCEGVTITDVSWSVGTAETIDTPIVEAVASGAEAVTGGRIYRRSATGGGDAKRLRNAGIPTVDFAFGTDTVHAVDEYIPVDALVDNALVYVTLPEAFAREFDDDVR</sequence>
<dbReference type="SUPFAM" id="SSF55031">
    <property type="entry name" value="Bacterial exopeptidase dimerisation domain"/>
    <property type="match status" value="1"/>
</dbReference>
<reference evidence="13" key="1">
    <citation type="journal article" date="2023" name="Front. Microbiol.">
        <title>Genomic-based phylogenetic and metabolic analyses of the genus Natronomonas, and description of Natronomonas aquatica sp. nov.</title>
        <authorList>
            <person name="Garcia-Roldan A."/>
            <person name="Duran-Viseras A."/>
            <person name="de la Haba R.R."/>
            <person name="Corral P."/>
            <person name="Sanchez-Porro C."/>
            <person name="Ventosa A."/>
        </authorList>
    </citation>
    <scope>NUCLEOTIDE SEQUENCE</scope>
    <source>
        <strain evidence="13">F2-12</strain>
    </source>
</reference>
<gene>
    <name evidence="13" type="ORF">KM295_11435</name>
</gene>
<keyword evidence="9" id="KW-0862">Zinc</keyword>
<dbReference type="Pfam" id="PF01546">
    <property type="entry name" value="Peptidase_M20"/>
    <property type="match status" value="1"/>
</dbReference>
<evidence type="ECO:0000313" key="14">
    <source>
        <dbReference type="Proteomes" id="UP001139494"/>
    </source>
</evidence>
<dbReference type="InterPro" id="IPR010182">
    <property type="entry name" value="ArgE/DapE"/>
</dbReference>
<evidence type="ECO:0000256" key="11">
    <source>
        <dbReference type="ARBA" id="ARBA00051301"/>
    </source>
</evidence>
<comment type="similarity">
    <text evidence="4">Belongs to the peptidase M20A family.</text>
</comment>
<dbReference type="InterPro" id="IPR002933">
    <property type="entry name" value="Peptidase_M20"/>
</dbReference>
<evidence type="ECO:0000256" key="1">
    <source>
        <dbReference type="ARBA" id="ARBA00001941"/>
    </source>
</evidence>
<accession>A0A9R1CU60</accession>
<dbReference type="AlphaFoldDB" id="A0A9R1CU60"/>
<evidence type="ECO:0000256" key="3">
    <source>
        <dbReference type="ARBA" id="ARBA00005130"/>
    </source>
</evidence>
<proteinExistence type="inferred from homology"/>
<evidence type="ECO:0000256" key="10">
    <source>
        <dbReference type="ARBA" id="ARBA00023285"/>
    </source>
</evidence>
<feature type="domain" description="Peptidase M20 dimerisation" evidence="12">
    <location>
        <begin position="187"/>
        <end position="312"/>
    </location>
</feature>
<dbReference type="PANTHER" id="PTHR43808">
    <property type="entry name" value="ACETYLORNITHINE DEACETYLASE"/>
    <property type="match status" value="1"/>
</dbReference>
<dbReference type="PANTHER" id="PTHR43808:SF32">
    <property type="entry name" value="ARGE_DAPE-RELATED DEACYLASE"/>
    <property type="match status" value="1"/>
</dbReference>
<comment type="caution">
    <text evidence="13">The sequence shown here is derived from an EMBL/GenBank/DDBJ whole genome shotgun (WGS) entry which is preliminary data.</text>
</comment>
<dbReference type="InterPro" id="IPR036264">
    <property type="entry name" value="Bact_exopeptidase_dim_dom"/>
</dbReference>
<dbReference type="NCBIfam" id="TIGR01910">
    <property type="entry name" value="DapE-ArgE"/>
    <property type="match status" value="1"/>
</dbReference>
<comment type="pathway">
    <text evidence="3">Amino-acid biosynthesis; L-lysine biosynthesis via DAP pathway; LL-2,6-diaminopimelate from (S)-tetrahydrodipicolinate (succinylase route): step 3/3.</text>
</comment>
<evidence type="ECO:0000313" key="13">
    <source>
        <dbReference type="EMBL" id="MCQ4334080.1"/>
    </source>
</evidence>
<dbReference type="Gene3D" id="3.30.70.360">
    <property type="match status" value="1"/>
</dbReference>
<dbReference type="InterPro" id="IPR001261">
    <property type="entry name" value="ArgE/DapE_CS"/>
</dbReference>
<dbReference type="Proteomes" id="UP001139494">
    <property type="component" value="Unassembled WGS sequence"/>
</dbReference>
<dbReference type="InterPro" id="IPR011650">
    <property type="entry name" value="Peptidase_M20_dimer"/>
</dbReference>
<dbReference type="RefSeq" id="WP_256030115.1">
    <property type="nucleotide sequence ID" value="NZ_JAHLKM010000016.1"/>
</dbReference>
<evidence type="ECO:0000256" key="9">
    <source>
        <dbReference type="ARBA" id="ARBA00022833"/>
    </source>
</evidence>
<evidence type="ECO:0000256" key="6">
    <source>
        <dbReference type="ARBA" id="ARBA00016853"/>
    </source>
</evidence>
<dbReference type="Gene3D" id="3.40.630.10">
    <property type="entry name" value="Zn peptidases"/>
    <property type="match status" value="1"/>
</dbReference>
<name>A0A9R1CU60_9EURY</name>
<keyword evidence="14" id="KW-1185">Reference proteome</keyword>
<keyword evidence="10" id="KW-0170">Cobalt</keyword>
<dbReference type="EMBL" id="JAHLKM010000016">
    <property type="protein sequence ID" value="MCQ4334080.1"/>
    <property type="molecule type" value="Genomic_DNA"/>
</dbReference>
<evidence type="ECO:0000256" key="8">
    <source>
        <dbReference type="ARBA" id="ARBA00022801"/>
    </source>
</evidence>